<accession>A0A0D2FDE9</accession>
<protein>
    <submittedName>
        <fullName evidence="2">Uncharacterized protein</fullName>
    </submittedName>
</protein>
<gene>
    <name evidence="2" type="ORF">PV04_08247</name>
</gene>
<dbReference type="Proteomes" id="UP000054266">
    <property type="component" value="Unassembled WGS sequence"/>
</dbReference>
<evidence type="ECO:0000256" key="1">
    <source>
        <dbReference type="SAM" id="MobiDB-lite"/>
    </source>
</evidence>
<evidence type="ECO:0000313" key="2">
    <source>
        <dbReference type="EMBL" id="KIW66038.1"/>
    </source>
</evidence>
<proteinExistence type="predicted"/>
<evidence type="ECO:0000313" key="3">
    <source>
        <dbReference type="Proteomes" id="UP000054266"/>
    </source>
</evidence>
<organism evidence="2 3">
    <name type="scientific">Phialophora macrospora</name>
    <dbReference type="NCBI Taxonomy" id="1851006"/>
    <lineage>
        <taxon>Eukaryota</taxon>
        <taxon>Fungi</taxon>
        <taxon>Dikarya</taxon>
        <taxon>Ascomycota</taxon>
        <taxon>Pezizomycotina</taxon>
        <taxon>Eurotiomycetes</taxon>
        <taxon>Chaetothyriomycetidae</taxon>
        <taxon>Chaetothyriales</taxon>
        <taxon>Herpotrichiellaceae</taxon>
        <taxon>Phialophora</taxon>
    </lineage>
</organism>
<dbReference type="AlphaFoldDB" id="A0A0D2FDE9"/>
<reference evidence="2 3" key="1">
    <citation type="submission" date="2015-01" db="EMBL/GenBank/DDBJ databases">
        <title>The Genome Sequence of Capronia semiimmersa CBS27337.</title>
        <authorList>
            <consortium name="The Broad Institute Genomics Platform"/>
            <person name="Cuomo C."/>
            <person name="de Hoog S."/>
            <person name="Gorbushina A."/>
            <person name="Stielow B."/>
            <person name="Teixiera M."/>
            <person name="Abouelleil A."/>
            <person name="Chapman S.B."/>
            <person name="Priest M."/>
            <person name="Young S.K."/>
            <person name="Wortman J."/>
            <person name="Nusbaum C."/>
            <person name="Birren B."/>
        </authorList>
    </citation>
    <scope>NUCLEOTIDE SEQUENCE [LARGE SCALE GENOMIC DNA]</scope>
    <source>
        <strain evidence="2 3">CBS 27337</strain>
    </source>
</reference>
<dbReference type="EMBL" id="KN846960">
    <property type="protein sequence ID" value="KIW66038.1"/>
    <property type="molecule type" value="Genomic_DNA"/>
</dbReference>
<feature type="region of interest" description="Disordered" evidence="1">
    <location>
        <begin position="103"/>
        <end position="187"/>
    </location>
</feature>
<feature type="compositionally biased region" description="Low complexity" evidence="1">
    <location>
        <begin position="61"/>
        <end position="72"/>
    </location>
</feature>
<feature type="compositionally biased region" description="Acidic residues" evidence="1">
    <location>
        <begin position="175"/>
        <end position="184"/>
    </location>
</feature>
<feature type="region of interest" description="Disordered" evidence="1">
    <location>
        <begin position="46"/>
        <end position="75"/>
    </location>
</feature>
<feature type="compositionally biased region" description="Basic and acidic residues" evidence="1">
    <location>
        <begin position="116"/>
        <end position="150"/>
    </location>
</feature>
<dbReference type="HOGENOM" id="CLU_1272125_0_0_1"/>
<name>A0A0D2FDE9_9EURO</name>
<sequence>MAYLKQVSALVTVAELSHSPPQETAPLKRKETFPSLAPARIHVESIGNPSIGGRKMPGQSQIASNALAAPPASRRRRIIRQIGNNTTGANVIFGGNQVFNNSSPRYAARAPALPEASRRSRDDERRQRQDQQEQADRHDREETRDNRAETDSAIGDIDPNDDDSVDGPVDGADAGADDGADDGAADIFEQIGHNSRGTNVLFGGEQLYNGSTPVFYS</sequence>
<keyword evidence="3" id="KW-1185">Reference proteome</keyword>